<dbReference type="PANTHER" id="PTHR43179">
    <property type="entry name" value="RHAMNOSYLTRANSFERASE WBBL"/>
    <property type="match status" value="1"/>
</dbReference>
<reference evidence="7" key="1">
    <citation type="submission" date="2017-09" db="EMBL/GenBank/DDBJ databases">
        <title>Depth-based differentiation of microbial function through sediment-hosted aquifers and enrichment of novel symbionts in the deep terrestrial subsurface.</title>
        <authorList>
            <person name="Probst A.J."/>
            <person name="Ladd B."/>
            <person name="Jarett J.K."/>
            <person name="Geller-Mcgrath D.E."/>
            <person name="Sieber C.M.K."/>
            <person name="Emerson J.B."/>
            <person name="Anantharaman K."/>
            <person name="Thomas B.C."/>
            <person name="Malmstrom R."/>
            <person name="Stieglmeier M."/>
            <person name="Klingl A."/>
            <person name="Woyke T."/>
            <person name="Ryan C.M."/>
            <person name="Banfield J.F."/>
        </authorList>
    </citation>
    <scope>NUCLEOTIDE SEQUENCE [LARGE SCALE GENOMIC DNA]</scope>
</reference>
<dbReference type="Proteomes" id="UP000229500">
    <property type="component" value="Unassembled WGS sequence"/>
</dbReference>
<dbReference type="SUPFAM" id="SSF53448">
    <property type="entry name" value="Nucleotide-diphospho-sugar transferases"/>
    <property type="match status" value="1"/>
</dbReference>
<dbReference type="Gene3D" id="3.90.550.10">
    <property type="entry name" value="Spore Coat Polysaccharide Biosynthesis Protein SpsA, Chain A"/>
    <property type="match status" value="1"/>
</dbReference>
<accession>A0A2M8L512</accession>
<comment type="similarity">
    <text evidence="1">Belongs to the glycosyltransferase 2 family.</text>
</comment>
<dbReference type="Pfam" id="PF00535">
    <property type="entry name" value="Glycos_transf_2"/>
    <property type="match status" value="1"/>
</dbReference>
<dbReference type="CDD" id="cd04186">
    <property type="entry name" value="GT_2_like_c"/>
    <property type="match status" value="1"/>
</dbReference>
<feature type="domain" description="Glycosyltransferase 2-like" evidence="5">
    <location>
        <begin position="8"/>
        <end position="162"/>
    </location>
</feature>
<evidence type="ECO:0000313" key="7">
    <source>
        <dbReference type="Proteomes" id="UP000229500"/>
    </source>
</evidence>
<evidence type="ECO:0000313" key="6">
    <source>
        <dbReference type="EMBL" id="PJE68820.1"/>
    </source>
</evidence>
<keyword evidence="4" id="KW-0812">Transmembrane</keyword>
<evidence type="ECO:0000256" key="1">
    <source>
        <dbReference type="ARBA" id="ARBA00006739"/>
    </source>
</evidence>
<dbReference type="AlphaFoldDB" id="A0A2M8L512"/>
<name>A0A2M8L512_9BACT</name>
<feature type="transmembrane region" description="Helical" evidence="4">
    <location>
        <begin position="234"/>
        <end position="254"/>
    </location>
</feature>
<evidence type="ECO:0000256" key="2">
    <source>
        <dbReference type="ARBA" id="ARBA00022676"/>
    </source>
</evidence>
<protein>
    <recommendedName>
        <fullName evidence="5">Glycosyltransferase 2-like domain-containing protein</fullName>
    </recommendedName>
</protein>
<proteinExistence type="inferred from homology"/>
<evidence type="ECO:0000256" key="3">
    <source>
        <dbReference type="ARBA" id="ARBA00022679"/>
    </source>
</evidence>
<dbReference type="InterPro" id="IPR001173">
    <property type="entry name" value="Glyco_trans_2-like"/>
</dbReference>
<evidence type="ECO:0000259" key="5">
    <source>
        <dbReference type="Pfam" id="PF00535"/>
    </source>
</evidence>
<keyword evidence="4" id="KW-1133">Transmembrane helix</keyword>
<dbReference type="EMBL" id="PFEL01000105">
    <property type="protein sequence ID" value="PJE68820.1"/>
    <property type="molecule type" value="Genomic_DNA"/>
</dbReference>
<keyword evidence="4" id="KW-0472">Membrane</keyword>
<dbReference type="InterPro" id="IPR029044">
    <property type="entry name" value="Nucleotide-diphossugar_trans"/>
</dbReference>
<keyword evidence="2" id="KW-0328">Glycosyltransferase</keyword>
<keyword evidence="3" id="KW-0808">Transferase</keyword>
<organism evidence="6 7">
    <name type="scientific">Candidatus Shapirobacteria bacterium CG10_big_fil_rev_8_21_14_0_10_38_14</name>
    <dbReference type="NCBI Taxonomy" id="1974483"/>
    <lineage>
        <taxon>Bacteria</taxon>
        <taxon>Candidatus Shapironibacteriota</taxon>
    </lineage>
</organism>
<gene>
    <name evidence="6" type="ORF">COU96_02840</name>
</gene>
<evidence type="ECO:0000256" key="4">
    <source>
        <dbReference type="SAM" id="Phobius"/>
    </source>
</evidence>
<comment type="caution">
    <text evidence="6">The sequence shown here is derived from an EMBL/GenBank/DDBJ whole genome shotgun (WGS) entry which is preliminary data.</text>
</comment>
<dbReference type="PANTHER" id="PTHR43179:SF12">
    <property type="entry name" value="GALACTOFURANOSYLTRANSFERASE GLFT2"/>
    <property type="match status" value="1"/>
</dbReference>
<dbReference type="GO" id="GO:0016757">
    <property type="term" value="F:glycosyltransferase activity"/>
    <property type="evidence" value="ECO:0007669"/>
    <property type="project" value="UniProtKB-KW"/>
</dbReference>
<sequence length="320" mass="37221">MKNKPVISIIIPCFNAEKYIKKCLDSILQSKYLNHEIILVDDNSNDKTKEILTKYKKSKKIKAFFLNKNSGPAKARNYGARKARGKYLLFLDIDTEIDEHCLKQVVEKFEQNKKLGAVQASLDTAGHFLTFFGFPYEVRSKQRLIFGARSAGMGIRKDLFEKIGGFDEDYFIYGEDTDLSWRVWLAGHEVHYLPEAKVYHFQKSSLNKKTGYRIFYEGAKNNTQNILKNAPATILLWMLPFHILAWLFLSLKLLGQKRGQHAISIWRGLGWNLKNLKKTLVKRKTIAGYTNPNNQCRQIMFGEINLKALFSKGWRWFWHV</sequence>